<evidence type="ECO:0000256" key="7">
    <source>
        <dbReference type="ARBA" id="ARBA00023242"/>
    </source>
</evidence>
<dbReference type="GO" id="GO:0005634">
    <property type="term" value="C:nucleus"/>
    <property type="evidence" value="ECO:0007669"/>
    <property type="project" value="UniProtKB-SubCell"/>
</dbReference>
<dbReference type="EMBL" id="VRMN01000001">
    <property type="protein sequence ID" value="KAA8498688.1"/>
    <property type="molecule type" value="Genomic_DNA"/>
</dbReference>
<accession>A0A5J4Z637</accession>
<evidence type="ECO:0000256" key="6">
    <source>
        <dbReference type="ARBA" id="ARBA00023187"/>
    </source>
</evidence>
<evidence type="ECO:0000256" key="5">
    <source>
        <dbReference type="ARBA" id="ARBA00022664"/>
    </source>
</evidence>
<comment type="caution">
    <text evidence="11">The sequence shown here is derived from an EMBL/GenBank/DDBJ whole genome shotgun (WGS) entry which is preliminary data.</text>
</comment>
<gene>
    <name evidence="11" type="ORF">FVE85_6273</name>
</gene>
<feature type="region of interest" description="Disordered" evidence="9">
    <location>
        <begin position="125"/>
        <end position="148"/>
    </location>
</feature>
<organism evidence="11 12">
    <name type="scientific">Porphyridium purpureum</name>
    <name type="common">Red alga</name>
    <name type="synonym">Porphyridium cruentum</name>
    <dbReference type="NCBI Taxonomy" id="35688"/>
    <lineage>
        <taxon>Eukaryota</taxon>
        <taxon>Rhodophyta</taxon>
        <taxon>Bangiophyceae</taxon>
        <taxon>Porphyridiales</taxon>
        <taxon>Porphyridiaceae</taxon>
        <taxon>Porphyridium</taxon>
    </lineage>
</organism>
<sequence>MILVSCVCKQGVHLVSLERQDKRVASLAGVDECLKLDCAVLGSAKSNFSWWYSIGGALCRVDDKPQLEAGTCVQVRLRLCGGKGGFGALLKGKGKIRHPVPDDECRDLQGRRLGTLRQVAAANGSAGPIFQNSPSAGQDERATEVNMQRNARTIVKREALAESERQRAQKRSHAETCVPSEDAQSESQKRRHRMEQAVAAGVKQRALQREAQKENAGLGDDTSPASALVDGLWQVSREDDDSESA</sequence>
<name>A0A5J4Z637_PORPP</name>
<evidence type="ECO:0000256" key="1">
    <source>
        <dbReference type="ARBA" id="ARBA00004123"/>
    </source>
</evidence>
<evidence type="ECO:0000256" key="9">
    <source>
        <dbReference type="SAM" id="MobiDB-lite"/>
    </source>
</evidence>
<evidence type="ECO:0000256" key="4">
    <source>
        <dbReference type="ARBA" id="ARBA00022490"/>
    </source>
</evidence>
<keyword evidence="5" id="KW-0507">mRNA processing</keyword>
<evidence type="ECO:0000313" key="11">
    <source>
        <dbReference type="EMBL" id="KAA8498688.1"/>
    </source>
</evidence>
<dbReference type="GO" id="GO:0006397">
    <property type="term" value="P:mRNA processing"/>
    <property type="evidence" value="ECO:0007669"/>
    <property type="project" value="UniProtKB-KW"/>
</dbReference>
<evidence type="ECO:0000313" key="12">
    <source>
        <dbReference type="Proteomes" id="UP000324585"/>
    </source>
</evidence>
<feature type="domain" description="SDE2-like" evidence="10">
    <location>
        <begin position="81"/>
        <end position="164"/>
    </location>
</feature>
<keyword evidence="6" id="KW-0508">mRNA splicing</keyword>
<evidence type="ECO:0000256" key="2">
    <source>
        <dbReference type="ARBA" id="ARBA00004496"/>
    </source>
</evidence>
<protein>
    <submittedName>
        <fullName evidence="11">Protein SDE2-like</fullName>
    </submittedName>
</protein>
<keyword evidence="8" id="KW-0131">Cell cycle</keyword>
<feature type="region of interest" description="Disordered" evidence="9">
    <location>
        <begin position="162"/>
        <end position="245"/>
    </location>
</feature>
<dbReference type="GO" id="GO:0008380">
    <property type="term" value="P:RNA splicing"/>
    <property type="evidence" value="ECO:0007669"/>
    <property type="project" value="UniProtKB-KW"/>
</dbReference>
<dbReference type="AlphaFoldDB" id="A0A5J4Z637"/>
<dbReference type="InterPro" id="IPR053822">
    <property type="entry name" value="SDE2-like_dom"/>
</dbReference>
<keyword evidence="12" id="KW-1185">Reference proteome</keyword>
<dbReference type="PANTHER" id="PTHR12786:SF1">
    <property type="entry name" value="SPLICING REGULATOR SDE2"/>
    <property type="match status" value="1"/>
</dbReference>
<proteinExistence type="inferred from homology"/>
<dbReference type="InterPro" id="IPR051421">
    <property type="entry name" value="RNA_Proc_DNA_Dmg_Regulator"/>
</dbReference>
<dbReference type="Proteomes" id="UP000324585">
    <property type="component" value="Unassembled WGS sequence"/>
</dbReference>
<evidence type="ECO:0000259" key="10">
    <source>
        <dbReference type="Pfam" id="PF22782"/>
    </source>
</evidence>
<reference evidence="12" key="1">
    <citation type="journal article" date="2019" name="Nat. Commun.">
        <title>Expansion of phycobilisome linker gene families in mesophilic red algae.</title>
        <authorList>
            <person name="Lee J."/>
            <person name="Kim D."/>
            <person name="Bhattacharya D."/>
            <person name="Yoon H.S."/>
        </authorList>
    </citation>
    <scope>NUCLEOTIDE SEQUENCE [LARGE SCALE GENOMIC DNA]</scope>
    <source>
        <strain evidence="12">CCMP 1328</strain>
    </source>
</reference>
<dbReference type="GO" id="GO:0005737">
    <property type="term" value="C:cytoplasm"/>
    <property type="evidence" value="ECO:0007669"/>
    <property type="project" value="UniProtKB-SubCell"/>
</dbReference>
<comment type="similarity">
    <text evidence="3">Belongs to the SDE2 family.</text>
</comment>
<evidence type="ECO:0000256" key="3">
    <source>
        <dbReference type="ARBA" id="ARBA00008726"/>
    </source>
</evidence>
<keyword evidence="4" id="KW-0963">Cytoplasm</keyword>
<dbReference type="PANTHER" id="PTHR12786">
    <property type="entry name" value="SPLICING FACTOR SF3A-RELATED"/>
    <property type="match status" value="1"/>
</dbReference>
<comment type="subcellular location">
    <subcellularLocation>
        <location evidence="2">Cytoplasm</location>
    </subcellularLocation>
    <subcellularLocation>
        <location evidence="1">Nucleus</location>
    </subcellularLocation>
</comment>
<keyword evidence="7" id="KW-0539">Nucleus</keyword>
<dbReference type="Pfam" id="PF22782">
    <property type="entry name" value="SDE2"/>
    <property type="match status" value="1"/>
</dbReference>
<evidence type="ECO:0000256" key="8">
    <source>
        <dbReference type="ARBA" id="ARBA00023306"/>
    </source>
</evidence>